<accession>A0ACC0QR15</accession>
<name>A0ACC0QR15_9HYPO</name>
<dbReference type="Proteomes" id="UP001065298">
    <property type="component" value="Chromosome 7"/>
</dbReference>
<proteinExistence type="predicted"/>
<reference evidence="1" key="1">
    <citation type="submission" date="2022-06" db="EMBL/GenBank/DDBJ databases">
        <title>Fusarium solani species complex genomes reveal bases of compartmentalisation and animal pathogenesis.</title>
        <authorList>
            <person name="Tsai I.J."/>
        </authorList>
    </citation>
    <scope>NUCLEOTIDE SEQUENCE</scope>
    <source>
        <strain evidence="1">Fu6.1</strain>
    </source>
</reference>
<evidence type="ECO:0000313" key="2">
    <source>
        <dbReference type="Proteomes" id="UP001065298"/>
    </source>
</evidence>
<keyword evidence="2" id="KW-1185">Reference proteome</keyword>
<dbReference type="EMBL" id="CM046509">
    <property type="protein sequence ID" value="KAI8663611.1"/>
    <property type="molecule type" value="Genomic_DNA"/>
</dbReference>
<comment type="caution">
    <text evidence="1">The sequence shown here is derived from an EMBL/GenBank/DDBJ whole genome shotgun (WGS) entry which is preliminary data.</text>
</comment>
<gene>
    <name evidence="1" type="ORF">NCS57_00962600</name>
</gene>
<evidence type="ECO:0000313" key="1">
    <source>
        <dbReference type="EMBL" id="KAI8663611.1"/>
    </source>
</evidence>
<organism evidence="1 2">
    <name type="scientific">Fusarium keratoplasticum</name>
    <dbReference type="NCBI Taxonomy" id="1328300"/>
    <lineage>
        <taxon>Eukaryota</taxon>
        <taxon>Fungi</taxon>
        <taxon>Dikarya</taxon>
        <taxon>Ascomycota</taxon>
        <taxon>Pezizomycotina</taxon>
        <taxon>Sordariomycetes</taxon>
        <taxon>Hypocreomycetidae</taxon>
        <taxon>Hypocreales</taxon>
        <taxon>Nectriaceae</taxon>
        <taxon>Fusarium</taxon>
        <taxon>Fusarium solani species complex</taxon>
    </lineage>
</organism>
<protein>
    <submittedName>
        <fullName evidence="1">Uncharacterized protein</fullName>
    </submittedName>
</protein>
<sequence>MSDTLLPTPFKVRYTSATPLENPLARYDGLKPKIDTLPKGFQKQTGYRPFPVETIFERDVAIPVRDGTILRADVFRPVGDQKFPALLAFSPYGKSGTVGFFDLSFICGRAGVPQERLSGFESFEAPDPAEWTQHDYAVVNVNSRGILGSEGLHRWHGVGEGQDGHDTIEHIAQLPWCNGRVALVGNSWLASAQWFIAAERPPHLTCILPLEGLSDVYRETLCRGGVPYLPFWTFLGNNLFSKCLGNQEREDVISMIKNYPLMNDYWEDKRAKAHLITVPAYVLASMSTGLHTVGSIRCYEDIPHEKKWLRVNCTQEWHDLYQEDTIADLKKFLDFYMKGVNNGWEQTPKARISILRYTRPGIQNVPFESWPIPQTEQRKFWLSTNGKMETGRPSLKDAKVSYQSDVVALQKDDDSGFVEFSYTFTERTTLIGPCRAILHMSCPDHDDMDVFVIIRKADRSGNVLRNINIPLQDLVGVEREEDISITNTLQYVGPSGILRASHCALDPKLSKPHWPAHDHTREDKVRPSEVVQLEIGLWPAAIEFSAGERLVFRVAGHQMTLAEFDPLRGGFRAGNVGKHNVHFGGQYESYITIPVVSMN</sequence>